<proteinExistence type="predicted"/>
<dbReference type="Proteomes" id="UP000035682">
    <property type="component" value="Unplaced"/>
</dbReference>
<reference evidence="5" key="2">
    <citation type="submission" date="2020-12" db="UniProtKB">
        <authorList>
            <consortium name="WormBaseParasite"/>
        </authorList>
    </citation>
    <scope>IDENTIFICATION</scope>
</reference>
<keyword evidence="4" id="KW-1185">Reference proteome</keyword>
<evidence type="ECO:0000313" key="6">
    <source>
        <dbReference type="WormBase" id="SRAE_2000450900"/>
    </source>
</evidence>
<gene>
    <name evidence="3 5 6" type="ORF">SRAE_2000450900</name>
</gene>
<evidence type="ECO:0000313" key="5">
    <source>
        <dbReference type="WBParaSite" id="SRAE_2000450900.1"/>
    </source>
</evidence>
<dbReference type="AlphaFoldDB" id="A0A090LJH9"/>
<reference evidence="3 4" key="1">
    <citation type="submission" date="2014-09" db="EMBL/GenBank/DDBJ databases">
        <authorList>
            <person name="Martin A.A."/>
        </authorList>
    </citation>
    <scope>NUCLEOTIDE SEQUENCE</scope>
    <source>
        <strain evidence="4">ED321</strain>
        <strain evidence="3">ED321 Heterogonic</strain>
    </source>
</reference>
<sequence length="379" mass="44449">MKIFLFLLYFTTLNLILSYTFDILEKNIKKRSIVFGRHMMLKKVPIIYTVNGVNENIIQMALNLISKETCLNFYKVSKLSGNGLKFVRGTNCSLRLGMNYATSIHTFFVDLNCENINRIKKLVLFDLGIQQQNNKNNLYKYIQNQVSLNNKEFLPYIERTKFWSGLTFGIKFNNNLIRNVNLNEKNEINKLIRYIDIKMKNIYNYQSYMFNDIFNDIKFINNRYCYNRCSIKLNCFNGAYTDPNNCNNCKCTKFFYGKLCDKFVQSKDKKCGYGILKAMDKVRTIKVSNINNCFYKIEAKEKHKILINISIESKLKYSLCYNGNGIEIVHTKDKSKSGKIFCEKIKNTKLVSEDNIVLININDVLKIYNVVISYIQVKN</sequence>
<feature type="chain" id="PRO_5015030893" evidence="1">
    <location>
        <begin position="19"/>
        <end position="379"/>
    </location>
</feature>
<dbReference type="GeneID" id="36382234"/>
<dbReference type="GO" id="GO:0006508">
    <property type="term" value="P:proteolysis"/>
    <property type="evidence" value="ECO:0007669"/>
    <property type="project" value="InterPro"/>
</dbReference>
<organism evidence="3">
    <name type="scientific">Strongyloides ratti</name>
    <name type="common">Parasitic roundworm</name>
    <dbReference type="NCBI Taxonomy" id="34506"/>
    <lineage>
        <taxon>Eukaryota</taxon>
        <taxon>Metazoa</taxon>
        <taxon>Ecdysozoa</taxon>
        <taxon>Nematoda</taxon>
        <taxon>Chromadorea</taxon>
        <taxon>Rhabditida</taxon>
        <taxon>Tylenchina</taxon>
        <taxon>Panagrolaimomorpha</taxon>
        <taxon>Strongyloidoidea</taxon>
        <taxon>Strongyloididae</taxon>
        <taxon>Strongyloides</taxon>
    </lineage>
</organism>
<protein>
    <submittedName>
        <fullName evidence="3 5">Astacin-like metalloendopeptidase</fullName>
    </submittedName>
</protein>
<dbReference type="InterPro" id="IPR001506">
    <property type="entry name" value="Peptidase_M12A"/>
</dbReference>
<feature type="signal peptide" evidence="1">
    <location>
        <begin position="1"/>
        <end position="18"/>
    </location>
</feature>
<dbReference type="RefSeq" id="XP_024509062.1">
    <property type="nucleotide sequence ID" value="XM_024643388.1"/>
</dbReference>
<evidence type="ECO:0000256" key="1">
    <source>
        <dbReference type="SAM" id="SignalP"/>
    </source>
</evidence>
<dbReference type="WBParaSite" id="SRAE_2000450900.1">
    <property type="protein sequence ID" value="SRAE_2000450900.1"/>
    <property type="gene ID" value="WBGene00264741"/>
</dbReference>
<feature type="domain" description="Peptidase M12A" evidence="2">
    <location>
        <begin position="50"/>
        <end position="143"/>
    </location>
</feature>
<keyword evidence="1" id="KW-0732">Signal</keyword>
<accession>A0A090LJH9</accession>
<dbReference type="EMBL" id="LN609529">
    <property type="protein sequence ID" value="CEF69863.1"/>
    <property type="molecule type" value="Genomic_DNA"/>
</dbReference>
<dbReference type="WormBase" id="SRAE_2000450900">
    <property type="protein sequence ID" value="SRP11572"/>
    <property type="gene ID" value="WBGene00264741"/>
</dbReference>
<evidence type="ECO:0000313" key="4">
    <source>
        <dbReference type="Proteomes" id="UP000035682"/>
    </source>
</evidence>
<dbReference type="Pfam" id="PF01400">
    <property type="entry name" value="Astacin"/>
    <property type="match status" value="1"/>
</dbReference>
<dbReference type="CTD" id="36382234"/>
<evidence type="ECO:0000313" key="3">
    <source>
        <dbReference type="EMBL" id="CEF69863.1"/>
    </source>
</evidence>
<dbReference type="GO" id="GO:0004222">
    <property type="term" value="F:metalloendopeptidase activity"/>
    <property type="evidence" value="ECO:0007669"/>
    <property type="project" value="InterPro"/>
</dbReference>
<evidence type="ECO:0000259" key="2">
    <source>
        <dbReference type="Pfam" id="PF01400"/>
    </source>
</evidence>
<name>A0A090LJH9_STRRB</name>